<dbReference type="PANTHER" id="PTHR10492">
    <property type="match status" value="1"/>
</dbReference>
<feature type="region of interest" description="Disordered" evidence="2">
    <location>
        <begin position="19"/>
        <end position="39"/>
    </location>
</feature>
<dbReference type="PANTHER" id="PTHR10492:SF57">
    <property type="entry name" value="ATP-DEPENDENT DNA HELICASE"/>
    <property type="match status" value="1"/>
</dbReference>
<dbReference type="GO" id="GO:0016787">
    <property type="term" value="F:hydrolase activity"/>
    <property type="evidence" value="ECO:0007669"/>
    <property type="project" value="UniProtKB-KW"/>
</dbReference>
<dbReference type="GO" id="GO:0005524">
    <property type="term" value="F:ATP binding"/>
    <property type="evidence" value="ECO:0007669"/>
    <property type="project" value="UniProtKB-KW"/>
</dbReference>
<keyword evidence="1" id="KW-0233">DNA recombination</keyword>
<comment type="similarity">
    <text evidence="1">Belongs to the helicase family.</text>
</comment>
<dbReference type="GO" id="GO:0006281">
    <property type="term" value="P:DNA repair"/>
    <property type="evidence" value="ECO:0007669"/>
    <property type="project" value="UniProtKB-KW"/>
</dbReference>
<dbReference type="Pfam" id="PF21530">
    <property type="entry name" value="Pif1_2B_dom"/>
    <property type="match status" value="1"/>
</dbReference>
<dbReference type="EC" id="5.6.2.3" evidence="1"/>
<keyword evidence="1" id="KW-0547">Nucleotide-binding</keyword>
<keyword evidence="1" id="KW-0378">Hydrolase</keyword>
<evidence type="ECO:0000259" key="4">
    <source>
        <dbReference type="Pfam" id="PF14214"/>
    </source>
</evidence>
<keyword evidence="1" id="KW-0347">Helicase</keyword>
<feature type="domain" description="DNA helicase Pif1-like DEAD-box helicase" evidence="3">
    <location>
        <begin position="1056"/>
        <end position="1261"/>
    </location>
</feature>
<keyword evidence="1" id="KW-0234">DNA repair</keyword>
<keyword evidence="1" id="KW-0227">DNA damage</keyword>
<keyword evidence="1" id="KW-0067">ATP-binding</keyword>
<feature type="domain" description="DNA helicase Pif1-like 2B" evidence="5">
    <location>
        <begin position="1343"/>
        <end position="1388"/>
    </location>
</feature>
<evidence type="ECO:0000259" key="5">
    <source>
        <dbReference type="Pfam" id="PF21530"/>
    </source>
</evidence>
<accession>A0A6V7Y960</accession>
<dbReference type="GO" id="GO:0006310">
    <property type="term" value="P:DNA recombination"/>
    <property type="evidence" value="ECO:0007669"/>
    <property type="project" value="UniProtKB-KW"/>
</dbReference>
<dbReference type="OrthoDB" id="5864836at2759"/>
<dbReference type="Pfam" id="PF05970">
    <property type="entry name" value="PIF1"/>
    <property type="match status" value="1"/>
</dbReference>
<proteinExistence type="inferred from homology"/>
<organism evidence="6 7">
    <name type="scientific">Meloidogyne enterolobii</name>
    <name type="common">Root-knot nematode worm</name>
    <name type="synonym">Meloidogyne mayaguensis</name>
    <dbReference type="NCBI Taxonomy" id="390850"/>
    <lineage>
        <taxon>Eukaryota</taxon>
        <taxon>Metazoa</taxon>
        <taxon>Ecdysozoa</taxon>
        <taxon>Nematoda</taxon>
        <taxon>Chromadorea</taxon>
        <taxon>Rhabditida</taxon>
        <taxon>Tylenchina</taxon>
        <taxon>Tylenchomorpha</taxon>
        <taxon>Tylenchoidea</taxon>
        <taxon>Meloidogynidae</taxon>
        <taxon>Meloidogyninae</taxon>
        <taxon>Meloidogyne</taxon>
    </lineage>
</organism>
<dbReference type="GO" id="GO:0043139">
    <property type="term" value="F:5'-3' DNA helicase activity"/>
    <property type="evidence" value="ECO:0007669"/>
    <property type="project" value="UniProtKB-EC"/>
</dbReference>
<dbReference type="SUPFAM" id="SSF52540">
    <property type="entry name" value="P-loop containing nucleoside triphosphate hydrolases"/>
    <property type="match status" value="2"/>
</dbReference>
<dbReference type="EMBL" id="CAJEWN010003576">
    <property type="protein sequence ID" value="CAD2208035.1"/>
    <property type="molecule type" value="Genomic_DNA"/>
</dbReference>
<comment type="caution">
    <text evidence="6">The sequence shown here is derived from an EMBL/GenBank/DDBJ whole genome shotgun (WGS) entry which is preliminary data.</text>
</comment>
<comment type="cofactor">
    <cofactor evidence="1">
        <name>Mg(2+)</name>
        <dbReference type="ChEBI" id="CHEBI:18420"/>
    </cofactor>
</comment>
<evidence type="ECO:0000256" key="2">
    <source>
        <dbReference type="SAM" id="MobiDB-lite"/>
    </source>
</evidence>
<evidence type="ECO:0000256" key="1">
    <source>
        <dbReference type="RuleBase" id="RU363044"/>
    </source>
</evidence>
<feature type="compositionally biased region" description="Polar residues" evidence="2">
    <location>
        <begin position="19"/>
        <end position="35"/>
    </location>
</feature>
<evidence type="ECO:0000313" key="7">
    <source>
        <dbReference type="Proteomes" id="UP000580250"/>
    </source>
</evidence>
<protein>
    <recommendedName>
        <fullName evidence="1">ATP-dependent DNA helicase</fullName>
        <ecNumber evidence="1">5.6.2.3</ecNumber>
    </recommendedName>
</protein>
<evidence type="ECO:0000313" key="6">
    <source>
        <dbReference type="EMBL" id="CAD2208035.1"/>
    </source>
</evidence>
<evidence type="ECO:0000259" key="3">
    <source>
        <dbReference type="Pfam" id="PF05970"/>
    </source>
</evidence>
<dbReference type="Proteomes" id="UP000580250">
    <property type="component" value="Unassembled WGS sequence"/>
</dbReference>
<dbReference type="Pfam" id="PF14214">
    <property type="entry name" value="Helitron_like_N"/>
    <property type="match status" value="1"/>
</dbReference>
<dbReference type="Gene3D" id="3.40.50.300">
    <property type="entry name" value="P-loop containing nucleotide triphosphate hydrolases"/>
    <property type="match status" value="1"/>
</dbReference>
<dbReference type="InterPro" id="IPR025476">
    <property type="entry name" value="Helitron_helicase-like"/>
</dbReference>
<name>A0A6V7Y960_MELEN</name>
<comment type="catalytic activity">
    <reaction evidence="1">
        <text>ATP + H2O = ADP + phosphate + H(+)</text>
        <dbReference type="Rhea" id="RHEA:13065"/>
        <dbReference type="ChEBI" id="CHEBI:15377"/>
        <dbReference type="ChEBI" id="CHEBI:15378"/>
        <dbReference type="ChEBI" id="CHEBI:30616"/>
        <dbReference type="ChEBI" id="CHEBI:43474"/>
        <dbReference type="ChEBI" id="CHEBI:456216"/>
        <dbReference type="EC" id="5.6.2.3"/>
    </reaction>
</comment>
<dbReference type="InterPro" id="IPR010285">
    <property type="entry name" value="DNA_helicase_pif1-like_DEAD"/>
</dbReference>
<feature type="domain" description="Helitron helicase-like" evidence="4">
    <location>
        <begin position="428"/>
        <end position="611"/>
    </location>
</feature>
<sequence length="1502" mass="174937">MVRIKQTFQKSDSERSFCQQISDLSSPTSKSQTGSKLPLKKAVEPVLSSGLKKRSKNNLKRTYESICQTINLDNVGDDFFNSDCKLLKPVNRVVKHRVSMSDEANEIERKKNRLSHANRKSLLNNQDLKHFAASDSGLGKFYELGQFNIKCFKCESLHFPEEAKEELNKETFEFESCCKKGKLIKLVDFFEDYPEELKALFSPDNPFNKKFISNIRRYNSMFAFASLSCFRFKFPTPGPPCYKIQGQIYHKFNQFAMPANKDEIPTNGQLYFLDSEEASDIREKINKECDPNIINYIERYIRENNKFVNSFQLMKDVYEKQEKICRDQGISMPEVRLLFSLKENFDKRRYNIPQSNEVCAILVCDANDDFPLANIVVYPKGEKKLKNIYPLDKCVEPMSYPLLYPKSSFRFSFNLQDSKGKNISLCDFVKFFLFVRDNEKFVPHFFAQKLFQQWVVDQAARIEWNRLEYIRTHQNELCSSSYLNVEDFLKSKAIKIGAEIQKKVILPSTFTGGPRSMHEHFMDAMSIVNETGKPDLFITFTCNPNDPDILKCLFPGQTASDRPDIVTRVFNLKKNYLLNLILNKQIFGEIIGFCWVIEYQKRGLPHLHLLITLSAKDKWRNSKEIDNYISAEIPDEKADKELFDIVKKFMFHGPCSENSLCWDKSKKKCGKKFPKAFRELTEINEDGYPLYKRPNNNRYIYKKGQKLTNQYVVPYNSYLLKTFRSHINVERVSDILVVKYLYDYIYKGYDAATIECVQVGDDGTKKVLNYDEVSKYLEARYLSPCEACWRIFKFPLQGKSHAVDKLDIHLENMQKIIYGKNASENEIKNAAKKDSTLTAYFKFCQKNQNLNIKYIDMPKYCTWLKSTREWKYPRKVNCKKIGRIIPVNPVETEKYYLRYLLLNVPGKSFEDLRTVNGVVYDTYAKTCLARGLARDDDEWYKCLEEASFFSRKHPQGLRTLFVNILIHCEPKYPGMLWESFKEYLIFDLIRKYPNYSKNELFNLGLCLIDQGLKDHEKSLKDFCNMPQNIDLINFDENEFYDPKEEYILAQNLIYKMNEEQKEIIEKINNILKETDNKKCIFIDGPGGTGKSYVLKTLYHLARSFKKNICNMAYSGIAATQLQKGRTLHNRFKLPLNIKKTSTSGIEIKSKEAEEIKNTDIFVWDEAPMASRFTLDIIDKKLKEIMNNQMPFGGKIFVLSGDFRQCLPIKEFGTRSEIIDLLIKNSFLWNNFLIMKLSKNMRADPNEKEFAQELIKIGNGISENESFVSVPDACFCKGNLSDEVFEQVIKNENYNELYNYAILSPFNSIVDNYNEEIMKKFPGETKTLLSIDETETNNLAITPEILNSLKCPNFPNHSISLKEKSMIMLVRNLNVKEGLCNGTRLQVANIGKHVLNCIIKSGDKIGETTLIPRITLIEDKKFPFVIKRHQFPIRLAFAFTINKSQSQTFEKIGIDYTEDPFSHGQTYVSLSRAKSWEKIRIKVSEKNKDKRIKNIVWREALLN</sequence>
<dbReference type="InterPro" id="IPR027417">
    <property type="entry name" value="P-loop_NTPase"/>
</dbReference>
<dbReference type="GO" id="GO:0000723">
    <property type="term" value="P:telomere maintenance"/>
    <property type="evidence" value="ECO:0007669"/>
    <property type="project" value="InterPro"/>
</dbReference>
<dbReference type="InterPro" id="IPR049163">
    <property type="entry name" value="Pif1-like_2B_dom"/>
</dbReference>
<reference evidence="6 7" key="1">
    <citation type="submission" date="2020-08" db="EMBL/GenBank/DDBJ databases">
        <authorList>
            <person name="Koutsovoulos G."/>
            <person name="Danchin GJ E."/>
        </authorList>
    </citation>
    <scope>NUCLEOTIDE SEQUENCE [LARGE SCALE GENOMIC DNA]</scope>
</reference>
<gene>
    <name evidence="6" type="ORF">MENT_LOCUS62030</name>
</gene>